<name>A0ABN3EZ80_9ACTN</name>
<feature type="compositionally biased region" description="Basic and acidic residues" evidence="1">
    <location>
        <begin position="80"/>
        <end position="94"/>
    </location>
</feature>
<dbReference type="Proteomes" id="UP001500305">
    <property type="component" value="Unassembled WGS sequence"/>
</dbReference>
<protein>
    <submittedName>
        <fullName evidence="2">Uncharacterized protein</fullName>
    </submittedName>
</protein>
<feature type="region of interest" description="Disordered" evidence="1">
    <location>
        <begin position="23"/>
        <end position="48"/>
    </location>
</feature>
<comment type="caution">
    <text evidence="2">The sequence shown here is derived from an EMBL/GenBank/DDBJ whole genome shotgun (WGS) entry which is preliminary data.</text>
</comment>
<accession>A0ABN3EZ80</accession>
<evidence type="ECO:0000256" key="1">
    <source>
        <dbReference type="SAM" id="MobiDB-lite"/>
    </source>
</evidence>
<proteinExistence type="predicted"/>
<feature type="region of interest" description="Disordered" evidence="1">
    <location>
        <begin position="78"/>
        <end position="118"/>
    </location>
</feature>
<keyword evidence="3" id="KW-1185">Reference proteome</keyword>
<dbReference type="EMBL" id="BAAATR010000061">
    <property type="protein sequence ID" value="GAA2278147.1"/>
    <property type="molecule type" value="Genomic_DNA"/>
</dbReference>
<feature type="compositionally biased region" description="Basic and acidic residues" evidence="1">
    <location>
        <begin position="103"/>
        <end position="118"/>
    </location>
</feature>
<evidence type="ECO:0000313" key="2">
    <source>
        <dbReference type="EMBL" id="GAA2278147.1"/>
    </source>
</evidence>
<organism evidence="2 3">
    <name type="scientific">Kitasatospora cystarginea</name>
    <dbReference type="NCBI Taxonomy" id="58350"/>
    <lineage>
        <taxon>Bacteria</taxon>
        <taxon>Bacillati</taxon>
        <taxon>Actinomycetota</taxon>
        <taxon>Actinomycetes</taxon>
        <taxon>Kitasatosporales</taxon>
        <taxon>Streptomycetaceae</taxon>
        <taxon>Kitasatospora</taxon>
    </lineage>
</organism>
<reference evidence="2 3" key="1">
    <citation type="journal article" date="2019" name="Int. J. Syst. Evol. Microbiol.">
        <title>The Global Catalogue of Microorganisms (GCM) 10K type strain sequencing project: providing services to taxonomists for standard genome sequencing and annotation.</title>
        <authorList>
            <consortium name="The Broad Institute Genomics Platform"/>
            <consortium name="The Broad Institute Genome Sequencing Center for Infectious Disease"/>
            <person name="Wu L."/>
            <person name="Ma J."/>
        </authorList>
    </citation>
    <scope>NUCLEOTIDE SEQUENCE [LARGE SCALE GENOMIC DNA]</scope>
    <source>
        <strain evidence="2 3">JCM 7356</strain>
    </source>
</reference>
<evidence type="ECO:0000313" key="3">
    <source>
        <dbReference type="Proteomes" id="UP001500305"/>
    </source>
</evidence>
<gene>
    <name evidence="2" type="ORF">GCM10010430_75120</name>
</gene>
<sequence length="118" mass="12792">MDSVLSDRILPYAAIEQMIDPCLSGAGTAGDPRGRAGSPRCGSGDGVKAWKGLRHDGIGVIMGIGDKFRDKAQQLEDEAKEMLGKRPKKDEAQRKAAQAQQQGEEKLDELRDDIEGQK</sequence>